<protein>
    <submittedName>
        <fullName evidence="1">Uncharacterized protein</fullName>
    </submittedName>
</protein>
<reference evidence="1" key="1">
    <citation type="submission" date="2023-10" db="EMBL/GenBank/DDBJ databases">
        <title>Two new lytic phages for Micrococcus sp. strain 1402.</title>
        <authorList>
            <person name="Petrzik K."/>
        </authorList>
    </citation>
    <scope>NUCLEOTIDE SEQUENCE</scope>
</reference>
<proteinExistence type="predicted"/>
<organism evidence="1">
    <name type="scientific">Micrococcus phage Kurnik</name>
    <dbReference type="NCBI Taxonomy" id="3092208"/>
    <lineage>
        <taxon>Viruses</taxon>
        <taxon>Duplodnaviria</taxon>
        <taxon>Heunggongvirae</taxon>
        <taxon>Uroviricota</taxon>
        <taxon>Caudoviricetes</taxon>
    </lineage>
</organism>
<dbReference type="EMBL" id="OR756649">
    <property type="protein sequence ID" value="WZE63520.1"/>
    <property type="molecule type" value="Genomic_DNA"/>
</dbReference>
<accession>A0AAU6R5K6</accession>
<evidence type="ECO:0000313" key="1">
    <source>
        <dbReference type="EMBL" id="WZE63520.1"/>
    </source>
</evidence>
<name>A0AAU6R5K6_9CAUD</name>
<sequence>MSSQYSVTDTRSKRETRFEGDVLAHVSTNRPGRARWSELTIFKTVGGSYILVKAGKSILYHATRACDPRTGRYFVETRGDDRKSGIPCLKCGPGPYDEVVFEENDLVTVVVNRHARGLVESAHILDDDQELFLPRIAKSCLEMASDKDPDIAEAYRVEVVA</sequence>